<sequence length="100" mass="12020">MNFIMDKTLKKIWQHRPENINDLKKYRGSTLWEVLFQKKHKKLQFHFYPWSYKSVERAYKLLHEANFLTVDSLDTLHAVVLNKSRRGTFITRALLLASIN</sequence>
<dbReference type="EMBL" id="HBUF01424452">
    <property type="protein sequence ID" value="CAG6741234.1"/>
    <property type="molecule type" value="Transcribed_RNA"/>
</dbReference>
<protein>
    <submittedName>
        <fullName evidence="1">Uncharacterized protein</fullName>
    </submittedName>
</protein>
<accession>A0A8D8Z6B2</accession>
<organism evidence="1">
    <name type="scientific">Cacopsylla melanoneura</name>
    <dbReference type="NCBI Taxonomy" id="428564"/>
    <lineage>
        <taxon>Eukaryota</taxon>
        <taxon>Metazoa</taxon>
        <taxon>Ecdysozoa</taxon>
        <taxon>Arthropoda</taxon>
        <taxon>Hexapoda</taxon>
        <taxon>Insecta</taxon>
        <taxon>Pterygota</taxon>
        <taxon>Neoptera</taxon>
        <taxon>Paraneoptera</taxon>
        <taxon>Hemiptera</taxon>
        <taxon>Sternorrhyncha</taxon>
        <taxon>Psylloidea</taxon>
        <taxon>Psyllidae</taxon>
        <taxon>Psyllinae</taxon>
        <taxon>Cacopsylla</taxon>
    </lineage>
</organism>
<name>A0A8D8Z6B2_9HEMI</name>
<proteinExistence type="predicted"/>
<reference evidence="1" key="1">
    <citation type="submission" date="2021-05" db="EMBL/GenBank/DDBJ databases">
        <authorList>
            <person name="Alioto T."/>
            <person name="Alioto T."/>
            <person name="Gomez Garrido J."/>
        </authorList>
    </citation>
    <scope>NUCLEOTIDE SEQUENCE</scope>
</reference>
<evidence type="ECO:0000313" key="1">
    <source>
        <dbReference type="EMBL" id="CAG6741234.1"/>
    </source>
</evidence>
<dbReference type="AlphaFoldDB" id="A0A8D8Z6B2"/>